<sequence>MKIGASMLATEDRTMEEALEYFDSNKHIDYVEIVHDYPYREINDDGELINLIKSYDLKYTVHAPFIDINIASLNPAAADFSVREIERSIDLANMIDSNLVVVHPGILGFHGRGREDLVYQISEEHLKIVGDYAKDNGVDACIENLPNITDFLFMDVNQLNDTLVKLDLPMTMDIGHAHTNGFTPEEIYFDSIKHIHVHDNPGDDDSHLALGDGTFDVNGFFDVFTKKKYDGIYMLELMSVDFIEKSLEYMKNLGLIK</sequence>
<dbReference type="AlphaFoldDB" id="A0A8T3VYZ2"/>
<comment type="caution">
    <text evidence="2">The sequence shown here is derived from an EMBL/GenBank/DDBJ whole genome shotgun (WGS) entry which is preliminary data.</text>
</comment>
<dbReference type="InterPro" id="IPR036237">
    <property type="entry name" value="Xyl_isomerase-like_sf"/>
</dbReference>
<dbReference type="Proteomes" id="UP000732619">
    <property type="component" value="Unassembled WGS sequence"/>
</dbReference>
<evidence type="ECO:0000259" key="1">
    <source>
        <dbReference type="Pfam" id="PF01261"/>
    </source>
</evidence>
<dbReference type="InterPro" id="IPR013022">
    <property type="entry name" value="Xyl_isomerase-like_TIM-brl"/>
</dbReference>
<dbReference type="Pfam" id="PF01261">
    <property type="entry name" value="AP_endonuc_2"/>
    <property type="match status" value="1"/>
</dbReference>
<dbReference type="GO" id="GO:0016853">
    <property type="term" value="F:isomerase activity"/>
    <property type="evidence" value="ECO:0007669"/>
    <property type="project" value="UniProtKB-KW"/>
</dbReference>
<proteinExistence type="predicted"/>
<organism evidence="2 3">
    <name type="scientific">Methanobrevibacter olleyae</name>
    <dbReference type="NCBI Taxonomy" id="294671"/>
    <lineage>
        <taxon>Archaea</taxon>
        <taxon>Methanobacteriati</taxon>
        <taxon>Methanobacteriota</taxon>
        <taxon>Methanomada group</taxon>
        <taxon>Methanobacteria</taxon>
        <taxon>Methanobacteriales</taxon>
        <taxon>Methanobacteriaceae</taxon>
        <taxon>Methanobrevibacter</taxon>
    </lineage>
</organism>
<protein>
    <submittedName>
        <fullName evidence="2">Sugar phosphate isomerase/epimerase</fullName>
    </submittedName>
</protein>
<dbReference type="EMBL" id="SUTG01000053">
    <property type="protein sequence ID" value="MBE6513166.1"/>
    <property type="molecule type" value="Genomic_DNA"/>
</dbReference>
<keyword evidence="2" id="KW-0413">Isomerase</keyword>
<feature type="domain" description="Xylose isomerase-like TIM barrel" evidence="1">
    <location>
        <begin position="29"/>
        <end position="252"/>
    </location>
</feature>
<reference evidence="2" key="1">
    <citation type="submission" date="2019-04" db="EMBL/GenBank/DDBJ databases">
        <title>Evolution of Biomass-Degrading Anaerobic Consortia Revealed by Metagenomics.</title>
        <authorList>
            <person name="Peng X."/>
        </authorList>
    </citation>
    <scope>NUCLEOTIDE SEQUENCE</scope>
    <source>
        <strain evidence="2">SIG14</strain>
    </source>
</reference>
<accession>A0A8T3VYZ2</accession>
<name>A0A8T3VYZ2_METOL</name>
<evidence type="ECO:0000313" key="3">
    <source>
        <dbReference type="Proteomes" id="UP000732619"/>
    </source>
</evidence>
<evidence type="ECO:0000313" key="2">
    <source>
        <dbReference type="EMBL" id="MBE6513166.1"/>
    </source>
</evidence>
<dbReference type="PANTHER" id="PTHR12110">
    <property type="entry name" value="HYDROXYPYRUVATE ISOMERASE"/>
    <property type="match status" value="1"/>
</dbReference>
<dbReference type="Gene3D" id="3.20.20.150">
    <property type="entry name" value="Divalent-metal-dependent TIM barrel enzymes"/>
    <property type="match status" value="1"/>
</dbReference>
<gene>
    <name evidence="2" type="ORF">E7Z75_08515</name>
</gene>
<dbReference type="SUPFAM" id="SSF51658">
    <property type="entry name" value="Xylose isomerase-like"/>
    <property type="match status" value="1"/>
</dbReference>
<dbReference type="InterPro" id="IPR050312">
    <property type="entry name" value="IolE/XylAMocC-like"/>
</dbReference>
<dbReference type="PANTHER" id="PTHR12110:SF21">
    <property type="entry name" value="XYLOSE ISOMERASE-LIKE TIM BARREL DOMAIN-CONTAINING PROTEIN"/>
    <property type="match status" value="1"/>
</dbReference>